<keyword evidence="1" id="KW-0732">Signal</keyword>
<dbReference type="PROSITE" id="PS51257">
    <property type="entry name" value="PROKAR_LIPOPROTEIN"/>
    <property type="match status" value="1"/>
</dbReference>
<sequence>MKHIINYLGALLAVVLIGATFTACAEDDEGSANVGLGIKTFFPTKVVTNQPMTINGSGFSDVTEIEFPGGIKVSNFEIVGNDMIRVDAPAGIPADGGKIVVRTADDEAESRLPLTLGHTVVSGFSKQPGEEASGGELIEVYGTDLEFIKSVELLDAEGEPQIIGHEGFERKGTNKLTFRVPLTNIFKGSFAGTLYTYDGQSISMPELAYKPSAGVPHWETVETILWEGNENLSGGAQPYIGSDAGAEFVKNNVEAGQIVRFYIEPTEEEWWFEVFEGHWSGQYGKWTGETNPEFKVGEQGYVELELTQEMIDAALKQQWWGGIFVIQGKVIVTKVTVIQDVWVEGGGEEGGEDTVTTIWDQETKFGDWSATIAIPADQFANVNAGDIVRVYYKDKGSDYLPLFKHVESWGDWNEFQALKVEEDGYFEAAVPAEAVAELKEKGLRFQGLGFTITKVDLIQHGGGGGGSDSSAIWDVETIFDSWSATIVIPAEKFASAKAGNIVRVTIKDKGSDYNPIYKHVDSWGDWNEFQAGKVDGDGYFEAPIPAEALDELNEKGLRFQGVGFTIVKVELLP</sequence>
<name>W0FP30_9BACT</name>
<accession>W0FP30</accession>
<reference evidence="2" key="1">
    <citation type="journal article" date="2013" name="PLoS ONE">
        <title>Metagenomic insights into the carbohydrate-active enzymes carried by the microorganisms adhering to solid digesta in the rumen of cows.</title>
        <authorList>
            <person name="Wang L."/>
            <person name="Hatem A."/>
            <person name="Catalyurek U.V."/>
            <person name="Morrison M."/>
            <person name="Yu Z."/>
        </authorList>
    </citation>
    <scope>NUCLEOTIDE SEQUENCE</scope>
</reference>
<dbReference type="AlphaFoldDB" id="W0FP30"/>
<evidence type="ECO:0000313" key="2">
    <source>
        <dbReference type="EMBL" id="AHF24582.1"/>
    </source>
</evidence>
<protein>
    <submittedName>
        <fullName evidence="2">Putative polygalacturonase</fullName>
    </submittedName>
</protein>
<feature type="chain" id="PRO_5004788746" evidence="1">
    <location>
        <begin position="26"/>
        <end position="573"/>
    </location>
</feature>
<proteinExistence type="predicted"/>
<evidence type="ECO:0000256" key="1">
    <source>
        <dbReference type="SAM" id="SignalP"/>
    </source>
</evidence>
<feature type="signal peptide" evidence="1">
    <location>
        <begin position="1"/>
        <end position="25"/>
    </location>
</feature>
<dbReference type="Gene3D" id="2.60.40.10">
    <property type="entry name" value="Immunoglobulins"/>
    <property type="match status" value="1"/>
</dbReference>
<dbReference type="SUPFAM" id="SSF81296">
    <property type="entry name" value="E set domains"/>
    <property type="match status" value="1"/>
</dbReference>
<organism evidence="2">
    <name type="scientific">uncultured bacterium Contig1529</name>
    <dbReference type="NCBI Taxonomy" id="1393449"/>
    <lineage>
        <taxon>Bacteria</taxon>
        <taxon>environmental samples</taxon>
    </lineage>
</organism>
<dbReference type="EMBL" id="KC246798">
    <property type="protein sequence ID" value="AHF24582.1"/>
    <property type="molecule type" value="Genomic_DNA"/>
</dbReference>
<dbReference type="InterPro" id="IPR013783">
    <property type="entry name" value="Ig-like_fold"/>
</dbReference>
<dbReference type="InterPro" id="IPR014756">
    <property type="entry name" value="Ig_E-set"/>
</dbReference>